<dbReference type="Pfam" id="PF21365">
    <property type="entry name" value="Glyco_hydro_31_3rd"/>
    <property type="match status" value="1"/>
</dbReference>
<evidence type="ECO:0000256" key="4">
    <source>
        <dbReference type="ARBA" id="ARBA00023295"/>
    </source>
</evidence>
<dbReference type="OrthoDB" id="10070917at2759"/>
<evidence type="ECO:0000259" key="6">
    <source>
        <dbReference type="Pfam" id="PF01055"/>
    </source>
</evidence>
<feature type="domain" description="Glycoside hydrolase family 31 TIM barrel" evidence="6">
    <location>
        <begin position="495"/>
        <end position="580"/>
    </location>
</feature>
<organism evidence="8 9">
    <name type="scientific">Drosophila guanche</name>
    <name type="common">Fruit fly</name>
    <dbReference type="NCBI Taxonomy" id="7266"/>
    <lineage>
        <taxon>Eukaryota</taxon>
        <taxon>Metazoa</taxon>
        <taxon>Ecdysozoa</taxon>
        <taxon>Arthropoda</taxon>
        <taxon>Hexapoda</taxon>
        <taxon>Insecta</taxon>
        <taxon>Pterygota</taxon>
        <taxon>Neoptera</taxon>
        <taxon>Endopterygota</taxon>
        <taxon>Diptera</taxon>
        <taxon>Brachycera</taxon>
        <taxon>Muscomorpha</taxon>
        <taxon>Ephydroidea</taxon>
        <taxon>Drosophilidae</taxon>
        <taxon>Drosophila</taxon>
        <taxon>Sophophora</taxon>
    </lineage>
</organism>
<keyword evidence="2" id="KW-0732">Signal</keyword>
<dbReference type="AlphaFoldDB" id="A0A3B0KJR0"/>
<dbReference type="PANTHER" id="PTHR43053">
    <property type="entry name" value="GLYCOSIDASE FAMILY 31"/>
    <property type="match status" value="1"/>
</dbReference>
<keyword evidence="4 5" id="KW-0326">Glycosidase</keyword>
<dbReference type="InterPro" id="IPR000322">
    <property type="entry name" value="Glyco_hydro_31_TIM"/>
</dbReference>
<dbReference type="InterPro" id="IPR017853">
    <property type="entry name" value="GH"/>
</dbReference>
<keyword evidence="3 5" id="KW-0378">Hydrolase</keyword>
<comment type="similarity">
    <text evidence="1 5">Belongs to the glycosyl hydrolase 31 family.</text>
</comment>
<dbReference type="InterPro" id="IPR013780">
    <property type="entry name" value="Glyco_hydro_b"/>
</dbReference>
<reference evidence="9" key="1">
    <citation type="submission" date="2018-01" db="EMBL/GenBank/DDBJ databases">
        <authorList>
            <person name="Alioto T."/>
            <person name="Alioto T."/>
        </authorList>
    </citation>
    <scope>NUCLEOTIDE SEQUENCE [LARGE SCALE GENOMIC DNA]</scope>
</reference>
<dbReference type="GO" id="GO:0004553">
    <property type="term" value="F:hydrolase activity, hydrolyzing O-glycosyl compounds"/>
    <property type="evidence" value="ECO:0007669"/>
    <property type="project" value="InterPro"/>
</dbReference>
<evidence type="ECO:0000259" key="7">
    <source>
        <dbReference type="Pfam" id="PF21365"/>
    </source>
</evidence>
<evidence type="ECO:0000256" key="3">
    <source>
        <dbReference type="ARBA" id="ARBA00022801"/>
    </source>
</evidence>
<sequence length="677" mass="76785">MNKDSHLLYWSVSRFLPFRMHTKLLLLLAAAGCCLWSVASACQSIEQRYKFANSNIYVRLRRGDKLQYELMKGDKSLQTVTFDNFATTSNLVETEKGGYQITDGTNTIEFTLVKSGVVTGTGSDVTHVRVARDPVLQGQQPRDCFFLKTGATHWFSGPEQKQHYWPVERQTHSNYSYLPKELDNFGVGERYWLNSDGVFLYVENNTPLFIDQNSAGYEGKLCFSATSALPYDPRVTSSKFIYHVAVAKDAKAAHKYAVKTFLGQPTGYPDERMVQHPVWSTWALYKAEVDDTVIRNFAQQILDNGFNNSQLEIDDDWEDCYGALTFRKNKFPATKTLTDDLKALGFRVTLWIHPFINNNCTAIYDEAKALGYLALDHAGSSDTQWWNSQPKDAAILDFTKTEVQEWFSKRLKRLQDEEGIDSFKFDAGETTWLPSDPVLQGDGSMVTPLQAVGDYVRTVAAFGDMVEVRSAQNTQDLPIFVRIVDKDSEWGWNNGLITLITSMLQMNLNGYPFVLPDMIGGNGYNERPPNKELFLRWLQANVFMPSLQYSFVPWNFDDEAIAISKTHTNLHAEYTPYIMKLFKRAVETGEPVNAPLWWIAPTDAVAQAIYDQFLLGDDIIAAPVVTEGATQRDVYLPAGEWKNGNGDEVHKGPIWIMDYPAPLDTLPYFVRVGFEMN</sequence>
<dbReference type="STRING" id="7266.A0A3B0KJR0"/>
<dbReference type="CDD" id="cd06592">
    <property type="entry name" value="GH31_NET37"/>
    <property type="match status" value="1"/>
</dbReference>
<evidence type="ECO:0000256" key="5">
    <source>
        <dbReference type="RuleBase" id="RU361185"/>
    </source>
</evidence>
<evidence type="ECO:0000313" key="9">
    <source>
        <dbReference type="Proteomes" id="UP000268350"/>
    </source>
</evidence>
<feature type="domain" description="Glycoside hydrolase family 31 TIM barrel" evidence="6">
    <location>
        <begin position="280"/>
        <end position="431"/>
    </location>
</feature>
<dbReference type="GO" id="GO:0005975">
    <property type="term" value="P:carbohydrate metabolic process"/>
    <property type="evidence" value="ECO:0007669"/>
    <property type="project" value="InterPro"/>
</dbReference>
<evidence type="ECO:0000313" key="8">
    <source>
        <dbReference type="EMBL" id="SPP83988.1"/>
    </source>
</evidence>
<evidence type="ECO:0000256" key="1">
    <source>
        <dbReference type="ARBA" id="ARBA00007806"/>
    </source>
</evidence>
<gene>
    <name evidence="8" type="ORF">DGUA_6G016487</name>
</gene>
<accession>A0A3B0KJR0</accession>
<feature type="domain" description="Glycosyl hydrolase family 31 C-terminal" evidence="7">
    <location>
        <begin position="589"/>
        <end position="673"/>
    </location>
</feature>
<dbReference type="InterPro" id="IPR048395">
    <property type="entry name" value="Glyco_hydro_31_C"/>
</dbReference>
<dbReference type="Gene3D" id="3.20.20.80">
    <property type="entry name" value="Glycosidases"/>
    <property type="match status" value="1"/>
</dbReference>
<dbReference type="PANTHER" id="PTHR43053:SF4">
    <property type="entry name" value="MYOGENESIS-REGULATING GLYCOSIDASE"/>
    <property type="match status" value="1"/>
</dbReference>
<protein>
    <submittedName>
        <fullName evidence="8">Blast:Uncharacterized family 31 glucosidase KIAA1161</fullName>
    </submittedName>
</protein>
<dbReference type="InterPro" id="IPR050985">
    <property type="entry name" value="Alpha-glycosidase_related"/>
</dbReference>
<dbReference type="Gene3D" id="2.60.40.1180">
    <property type="entry name" value="Golgi alpha-mannosidase II"/>
    <property type="match status" value="1"/>
</dbReference>
<dbReference type="SUPFAM" id="SSF51011">
    <property type="entry name" value="Glycosyl hydrolase domain"/>
    <property type="match status" value="1"/>
</dbReference>
<evidence type="ECO:0000256" key="2">
    <source>
        <dbReference type="ARBA" id="ARBA00022729"/>
    </source>
</evidence>
<proteinExistence type="inferred from homology"/>
<dbReference type="SUPFAM" id="SSF51445">
    <property type="entry name" value="(Trans)glycosidases"/>
    <property type="match status" value="1"/>
</dbReference>
<dbReference type="Pfam" id="PF01055">
    <property type="entry name" value="Glyco_hydro_31_2nd"/>
    <property type="match status" value="2"/>
</dbReference>
<dbReference type="Proteomes" id="UP000268350">
    <property type="component" value="Unassembled WGS sequence"/>
</dbReference>
<keyword evidence="9" id="KW-1185">Reference proteome</keyword>
<name>A0A3B0KJR0_DROGU</name>
<dbReference type="EMBL" id="OUUW01000008">
    <property type="protein sequence ID" value="SPP83988.1"/>
    <property type="molecule type" value="Genomic_DNA"/>
</dbReference>